<evidence type="ECO:0000256" key="1">
    <source>
        <dbReference type="SAM" id="Phobius"/>
    </source>
</evidence>
<organism evidence="2 3">
    <name type="scientific">Stenotrophomonas nematodicola</name>
    <dbReference type="NCBI Taxonomy" id="2656746"/>
    <lineage>
        <taxon>Bacteria</taxon>
        <taxon>Pseudomonadati</taxon>
        <taxon>Pseudomonadota</taxon>
        <taxon>Gammaproteobacteria</taxon>
        <taxon>Lysobacterales</taxon>
        <taxon>Lysobacteraceae</taxon>
        <taxon>Stenotrophomonas</taxon>
    </lineage>
</organism>
<feature type="transmembrane region" description="Helical" evidence="1">
    <location>
        <begin position="63"/>
        <end position="82"/>
    </location>
</feature>
<feature type="transmembrane region" description="Helical" evidence="1">
    <location>
        <begin position="102"/>
        <end position="124"/>
    </location>
</feature>
<sequence length="226" mass="24425">MNEFLNVVLTFPTLPYSVVLAFAVLYWMLAACGVVDDGMAHDGMDLHLGDDGLHGISGMFSRLGLGGAPVMLVIALLAFFGWTATYFVHLFLLQSLPTPVRWLAGSVTAVLALIPAVPLSVIVLRPIRRLLLRLRPVEQASLLGRVGVVASPQVSASSGYATVDDGGAGLILQVRTREGVILTRGERLILLDYVAEHNHYLVARETDHPALSIQDSLIPGDKEIHR</sequence>
<dbReference type="RefSeq" id="WP_394160818.1">
    <property type="nucleotide sequence ID" value="NZ_JBHGCJ010000001.1"/>
</dbReference>
<proteinExistence type="predicted"/>
<feature type="transmembrane region" description="Helical" evidence="1">
    <location>
        <begin position="14"/>
        <end position="35"/>
    </location>
</feature>
<keyword evidence="3" id="KW-1185">Reference proteome</keyword>
<keyword evidence="1" id="KW-0472">Membrane</keyword>
<reference evidence="2 3" key="1">
    <citation type="submission" date="2024-09" db="EMBL/GenBank/DDBJ databases">
        <authorList>
            <consortium name="All-Russian atlas of soil microorganisms"/>
            <consortium name="as a basis for the search for new antimicrobial producers and enzymes with unique properties"/>
            <person name="Sokolova E.A."/>
            <person name="Voronina E.N."/>
        </authorList>
    </citation>
    <scope>NUCLEOTIDE SEQUENCE [LARGE SCALE GENOMIC DNA]</scope>
    <source>
        <strain evidence="2 3">AF-22b-331.1</strain>
    </source>
</reference>
<comment type="caution">
    <text evidence="2">The sequence shown here is derived from an EMBL/GenBank/DDBJ whole genome shotgun (WGS) entry which is preliminary data.</text>
</comment>
<accession>A0ABW7CS90</accession>
<dbReference type="EMBL" id="JBHGCJ010000001">
    <property type="protein sequence ID" value="MFG6107812.1"/>
    <property type="molecule type" value="Genomic_DNA"/>
</dbReference>
<keyword evidence="1" id="KW-1133">Transmembrane helix</keyword>
<gene>
    <name evidence="2" type="ORF">ACEU0G_001281</name>
</gene>
<evidence type="ECO:0008006" key="4">
    <source>
        <dbReference type="Google" id="ProtNLM"/>
    </source>
</evidence>
<evidence type="ECO:0000313" key="3">
    <source>
        <dbReference type="Proteomes" id="UP001605261"/>
    </source>
</evidence>
<keyword evidence="1" id="KW-0812">Transmembrane</keyword>
<evidence type="ECO:0000313" key="2">
    <source>
        <dbReference type="EMBL" id="MFG6107812.1"/>
    </source>
</evidence>
<name>A0ABW7CS90_9GAMM</name>
<dbReference type="Proteomes" id="UP001605261">
    <property type="component" value="Unassembled WGS sequence"/>
</dbReference>
<protein>
    <recommendedName>
        <fullName evidence="4">Ubiquinone biosynthesis protein UbiH</fullName>
    </recommendedName>
</protein>